<organism evidence="1 2">
    <name type="scientific">Staurois parvus</name>
    <dbReference type="NCBI Taxonomy" id="386267"/>
    <lineage>
        <taxon>Eukaryota</taxon>
        <taxon>Metazoa</taxon>
        <taxon>Chordata</taxon>
        <taxon>Craniata</taxon>
        <taxon>Vertebrata</taxon>
        <taxon>Euteleostomi</taxon>
        <taxon>Amphibia</taxon>
        <taxon>Batrachia</taxon>
        <taxon>Anura</taxon>
        <taxon>Neobatrachia</taxon>
        <taxon>Ranoidea</taxon>
        <taxon>Ranidae</taxon>
        <taxon>Staurois</taxon>
    </lineage>
</organism>
<sequence length="43" mass="4608">MMFKKSIDTGIIFTSNGGDHRLIAGLQDCGGHSDTGGELTWCH</sequence>
<dbReference type="EMBL" id="CATNWA010016360">
    <property type="protein sequence ID" value="CAI9591976.1"/>
    <property type="molecule type" value="Genomic_DNA"/>
</dbReference>
<evidence type="ECO:0000313" key="2">
    <source>
        <dbReference type="Proteomes" id="UP001162483"/>
    </source>
</evidence>
<gene>
    <name evidence="1" type="ORF">SPARVUS_LOCUS11299198</name>
</gene>
<keyword evidence="2" id="KW-1185">Reference proteome</keyword>
<proteinExistence type="predicted"/>
<reference evidence="1" key="1">
    <citation type="submission" date="2023-05" db="EMBL/GenBank/DDBJ databases">
        <authorList>
            <person name="Stuckert A."/>
        </authorList>
    </citation>
    <scope>NUCLEOTIDE SEQUENCE</scope>
</reference>
<comment type="caution">
    <text evidence="1">The sequence shown here is derived from an EMBL/GenBank/DDBJ whole genome shotgun (WGS) entry which is preliminary data.</text>
</comment>
<name>A0ABN9F8N5_9NEOB</name>
<accession>A0ABN9F8N5</accession>
<evidence type="ECO:0000313" key="1">
    <source>
        <dbReference type="EMBL" id="CAI9591976.1"/>
    </source>
</evidence>
<protein>
    <submittedName>
        <fullName evidence="1">Uncharacterized protein</fullName>
    </submittedName>
</protein>
<dbReference type="Proteomes" id="UP001162483">
    <property type="component" value="Unassembled WGS sequence"/>
</dbReference>